<dbReference type="GO" id="GO:0016887">
    <property type="term" value="F:ATP hydrolysis activity"/>
    <property type="evidence" value="ECO:0007669"/>
    <property type="project" value="InterPro"/>
</dbReference>
<comment type="subcellular location">
    <subcellularLocation>
        <location evidence="1">Membrane</location>
        <topology evidence="1">Multi-pass membrane protein</topology>
    </subcellularLocation>
</comment>
<dbReference type="InterPro" id="IPR027417">
    <property type="entry name" value="P-loop_NTPase"/>
</dbReference>
<dbReference type="PANTHER" id="PTHR24223">
    <property type="entry name" value="ATP-BINDING CASSETTE SUB-FAMILY C"/>
    <property type="match status" value="1"/>
</dbReference>
<keyword evidence="3" id="KW-0547">Nucleotide-binding</keyword>
<gene>
    <name evidence="6" type="ORF">OS493_012437</name>
</gene>
<keyword evidence="7" id="KW-1185">Reference proteome</keyword>
<keyword evidence="4" id="KW-0067">ATP-binding</keyword>
<evidence type="ECO:0000256" key="1">
    <source>
        <dbReference type="ARBA" id="ARBA00004141"/>
    </source>
</evidence>
<evidence type="ECO:0000313" key="6">
    <source>
        <dbReference type="EMBL" id="KAJ7386096.1"/>
    </source>
</evidence>
<sequence>MVGLALINAKILTGSFQWCVRQSAEVESLMTSVERVIEYSNLEQETQPHDGTVAVPESWPQYGIITFEGFYYTHHHTLPYVLRRLNFCIRAQEKVRWFLFHKEHFPQMKLQYQIFSSIVMTVNLYFFKVGIVGRTGAGKSSLMAALFRLAEPEGTIRIDAVPITDISLRDLRNNLSIIPQVNTLITKSL</sequence>
<feature type="domain" description="ABC transporter" evidence="5">
    <location>
        <begin position="128"/>
        <end position="185"/>
    </location>
</feature>
<dbReference type="OrthoDB" id="5980488at2759"/>
<evidence type="ECO:0000259" key="5">
    <source>
        <dbReference type="Pfam" id="PF00005"/>
    </source>
</evidence>
<reference evidence="6" key="1">
    <citation type="submission" date="2023-01" db="EMBL/GenBank/DDBJ databases">
        <title>Genome assembly of the deep-sea coral Lophelia pertusa.</title>
        <authorList>
            <person name="Herrera S."/>
            <person name="Cordes E."/>
        </authorList>
    </citation>
    <scope>NUCLEOTIDE SEQUENCE</scope>
    <source>
        <strain evidence="6">USNM1676648</strain>
        <tissue evidence="6">Polyp</tissue>
    </source>
</reference>
<evidence type="ECO:0000256" key="3">
    <source>
        <dbReference type="ARBA" id="ARBA00022741"/>
    </source>
</evidence>
<dbReference type="SUPFAM" id="SSF52540">
    <property type="entry name" value="P-loop containing nucleoside triphosphate hydrolases"/>
    <property type="match status" value="1"/>
</dbReference>
<comment type="similarity">
    <text evidence="2">Belongs to the ABC transporter superfamily. ABCC family. Conjugate transporter (TC 3.A.1.208) subfamily.</text>
</comment>
<organism evidence="6 7">
    <name type="scientific">Desmophyllum pertusum</name>
    <dbReference type="NCBI Taxonomy" id="174260"/>
    <lineage>
        <taxon>Eukaryota</taxon>
        <taxon>Metazoa</taxon>
        <taxon>Cnidaria</taxon>
        <taxon>Anthozoa</taxon>
        <taxon>Hexacorallia</taxon>
        <taxon>Scleractinia</taxon>
        <taxon>Caryophylliina</taxon>
        <taxon>Caryophylliidae</taxon>
        <taxon>Desmophyllum</taxon>
    </lineage>
</organism>
<comment type="caution">
    <text evidence="6">The sequence shown here is derived from an EMBL/GenBank/DDBJ whole genome shotgun (WGS) entry which is preliminary data.</text>
</comment>
<dbReference type="InterPro" id="IPR003439">
    <property type="entry name" value="ABC_transporter-like_ATP-bd"/>
</dbReference>
<dbReference type="Pfam" id="PF00005">
    <property type="entry name" value="ABC_tran"/>
    <property type="match status" value="1"/>
</dbReference>
<dbReference type="InterPro" id="IPR050173">
    <property type="entry name" value="ABC_transporter_C-like"/>
</dbReference>
<dbReference type="GO" id="GO:0005886">
    <property type="term" value="C:plasma membrane"/>
    <property type="evidence" value="ECO:0007669"/>
    <property type="project" value="TreeGrafter"/>
</dbReference>
<dbReference type="PANTHER" id="PTHR24223:SF456">
    <property type="entry name" value="MULTIDRUG RESISTANCE-ASSOCIATED PROTEIN LETHAL(2)03659"/>
    <property type="match status" value="1"/>
</dbReference>
<dbReference type="Proteomes" id="UP001163046">
    <property type="component" value="Unassembled WGS sequence"/>
</dbReference>
<dbReference type="EMBL" id="MU825878">
    <property type="protein sequence ID" value="KAJ7386096.1"/>
    <property type="molecule type" value="Genomic_DNA"/>
</dbReference>
<dbReference type="GO" id="GO:0005524">
    <property type="term" value="F:ATP binding"/>
    <property type="evidence" value="ECO:0007669"/>
    <property type="project" value="UniProtKB-KW"/>
</dbReference>
<evidence type="ECO:0000256" key="4">
    <source>
        <dbReference type="ARBA" id="ARBA00022840"/>
    </source>
</evidence>
<accession>A0A9X0D4D0</accession>
<evidence type="ECO:0000256" key="2">
    <source>
        <dbReference type="ARBA" id="ARBA00009726"/>
    </source>
</evidence>
<protein>
    <recommendedName>
        <fullName evidence="5">ABC transporter domain-containing protein</fullName>
    </recommendedName>
</protein>
<proteinExistence type="inferred from homology"/>
<evidence type="ECO:0000313" key="7">
    <source>
        <dbReference type="Proteomes" id="UP001163046"/>
    </source>
</evidence>
<dbReference type="AlphaFoldDB" id="A0A9X0D4D0"/>
<dbReference type="Gene3D" id="3.40.50.300">
    <property type="entry name" value="P-loop containing nucleotide triphosphate hydrolases"/>
    <property type="match status" value="1"/>
</dbReference>
<name>A0A9X0D4D0_9CNID</name>
<dbReference type="GO" id="GO:0042626">
    <property type="term" value="F:ATPase-coupled transmembrane transporter activity"/>
    <property type="evidence" value="ECO:0007669"/>
    <property type="project" value="TreeGrafter"/>
</dbReference>